<dbReference type="PROSITE" id="PS51406">
    <property type="entry name" value="FIBRINOGEN_C_2"/>
    <property type="match status" value="1"/>
</dbReference>
<keyword evidence="4" id="KW-1185">Reference proteome</keyword>
<organism evidence="3 4">
    <name type="scientific">Mizuhopecten yessoensis</name>
    <name type="common">Japanese scallop</name>
    <name type="synonym">Patinopecten yessoensis</name>
    <dbReference type="NCBI Taxonomy" id="6573"/>
    <lineage>
        <taxon>Eukaryota</taxon>
        <taxon>Metazoa</taxon>
        <taxon>Spiralia</taxon>
        <taxon>Lophotrochozoa</taxon>
        <taxon>Mollusca</taxon>
        <taxon>Bivalvia</taxon>
        <taxon>Autobranchia</taxon>
        <taxon>Pteriomorphia</taxon>
        <taxon>Pectinida</taxon>
        <taxon>Pectinoidea</taxon>
        <taxon>Pectinidae</taxon>
        <taxon>Mizuhopecten</taxon>
    </lineage>
</organism>
<evidence type="ECO:0000259" key="2">
    <source>
        <dbReference type="PROSITE" id="PS51406"/>
    </source>
</evidence>
<gene>
    <name evidence="3" type="ORF">KP79_PYT22896</name>
</gene>
<dbReference type="Pfam" id="PF00147">
    <property type="entry name" value="Fibrinogen_C"/>
    <property type="match status" value="1"/>
</dbReference>
<name>A0A210QLR6_MIZYE</name>
<dbReference type="InterPro" id="IPR050373">
    <property type="entry name" value="Fibrinogen_C-term_domain"/>
</dbReference>
<dbReference type="AlphaFoldDB" id="A0A210QLR6"/>
<reference evidence="3 4" key="1">
    <citation type="journal article" date="2017" name="Nat. Ecol. Evol.">
        <title>Scallop genome provides insights into evolution of bilaterian karyotype and development.</title>
        <authorList>
            <person name="Wang S."/>
            <person name="Zhang J."/>
            <person name="Jiao W."/>
            <person name="Li J."/>
            <person name="Xun X."/>
            <person name="Sun Y."/>
            <person name="Guo X."/>
            <person name="Huan P."/>
            <person name="Dong B."/>
            <person name="Zhang L."/>
            <person name="Hu X."/>
            <person name="Sun X."/>
            <person name="Wang J."/>
            <person name="Zhao C."/>
            <person name="Wang Y."/>
            <person name="Wang D."/>
            <person name="Huang X."/>
            <person name="Wang R."/>
            <person name="Lv J."/>
            <person name="Li Y."/>
            <person name="Zhang Z."/>
            <person name="Liu B."/>
            <person name="Lu W."/>
            <person name="Hui Y."/>
            <person name="Liang J."/>
            <person name="Zhou Z."/>
            <person name="Hou R."/>
            <person name="Li X."/>
            <person name="Liu Y."/>
            <person name="Li H."/>
            <person name="Ning X."/>
            <person name="Lin Y."/>
            <person name="Zhao L."/>
            <person name="Xing Q."/>
            <person name="Dou J."/>
            <person name="Li Y."/>
            <person name="Mao J."/>
            <person name="Guo H."/>
            <person name="Dou H."/>
            <person name="Li T."/>
            <person name="Mu C."/>
            <person name="Jiang W."/>
            <person name="Fu Q."/>
            <person name="Fu X."/>
            <person name="Miao Y."/>
            <person name="Liu J."/>
            <person name="Yu Q."/>
            <person name="Li R."/>
            <person name="Liao H."/>
            <person name="Li X."/>
            <person name="Kong Y."/>
            <person name="Jiang Z."/>
            <person name="Chourrout D."/>
            <person name="Li R."/>
            <person name="Bao Z."/>
        </authorList>
    </citation>
    <scope>NUCLEOTIDE SEQUENCE [LARGE SCALE GENOMIC DNA]</scope>
    <source>
        <strain evidence="3 4">PY_sf001</strain>
    </source>
</reference>
<comment type="caution">
    <text evidence="3">The sequence shown here is derived from an EMBL/GenBank/DDBJ whole genome shotgun (WGS) entry which is preliminary data.</text>
</comment>
<dbReference type="Gene3D" id="4.10.530.10">
    <property type="entry name" value="Gamma-fibrinogen Carboxyl Terminal Fragment, domain 2"/>
    <property type="match status" value="1"/>
</dbReference>
<dbReference type="EMBL" id="NEDP02003025">
    <property type="protein sequence ID" value="OWF49621.1"/>
    <property type="molecule type" value="Genomic_DNA"/>
</dbReference>
<dbReference type="PROSITE" id="PS00514">
    <property type="entry name" value="FIBRINOGEN_C_1"/>
    <property type="match status" value="1"/>
</dbReference>
<evidence type="ECO:0000256" key="1">
    <source>
        <dbReference type="ARBA" id="ARBA00023157"/>
    </source>
</evidence>
<dbReference type="Gene3D" id="3.90.215.10">
    <property type="entry name" value="Gamma Fibrinogen, chain A, domain 1"/>
    <property type="match status" value="1"/>
</dbReference>
<dbReference type="InterPro" id="IPR002181">
    <property type="entry name" value="Fibrinogen_a/b/g_C_dom"/>
</dbReference>
<dbReference type="STRING" id="6573.A0A210QLR6"/>
<dbReference type="InterPro" id="IPR014716">
    <property type="entry name" value="Fibrinogen_a/b/g_C_1"/>
</dbReference>
<dbReference type="PANTHER" id="PTHR19143:SF444">
    <property type="entry name" value="PROTEIN SCABROUS"/>
    <property type="match status" value="1"/>
</dbReference>
<dbReference type="InterPro" id="IPR020837">
    <property type="entry name" value="Fibrinogen_CS"/>
</dbReference>
<proteinExistence type="predicted"/>
<accession>A0A210QLR6</accession>
<sequence>MDVSMFVFIYITCSAQGLMMSSFTRVFNVSLTDYVNHVFVVDQNSLSSIKCAAMCKIDCYSVTYDPDNKECKTYTREFNTNVKPTESPVIKMFVKKRPDLLNDIADCSEVNPAYTSGIYTIKLTSGLSYNVYCDMDTEEGPWTVIQNRQDGQEDFFRNWADYKNGFGDWKGNFWSGLEIIHLLTQRTSVLRIELVSWYGDVAYAQYSSFRIANESTEYQISVSGFSGNASYDAMAFHNGLPFTTYDNENSFTGRCAEDASGAWWYKGCLDSNLNGLYIQDTGVDIYQSMVWCKFYSDRDYVPMMKTRMLVKLSGV</sequence>
<dbReference type="Proteomes" id="UP000242188">
    <property type="component" value="Unassembled WGS sequence"/>
</dbReference>
<dbReference type="NCBIfam" id="NF040941">
    <property type="entry name" value="GGGWT_bact"/>
    <property type="match status" value="1"/>
</dbReference>
<dbReference type="SMART" id="SM00186">
    <property type="entry name" value="FBG"/>
    <property type="match status" value="1"/>
</dbReference>
<dbReference type="OrthoDB" id="6114955at2759"/>
<dbReference type="GO" id="GO:0005615">
    <property type="term" value="C:extracellular space"/>
    <property type="evidence" value="ECO:0007669"/>
    <property type="project" value="TreeGrafter"/>
</dbReference>
<dbReference type="PANTHER" id="PTHR19143">
    <property type="entry name" value="FIBRINOGEN/TENASCIN/ANGIOPOEITIN"/>
    <property type="match status" value="1"/>
</dbReference>
<evidence type="ECO:0000313" key="3">
    <source>
        <dbReference type="EMBL" id="OWF49621.1"/>
    </source>
</evidence>
<dbReference type="SUPFAM" id="SSF57414">
    <property type="entry name" value="Hairpin loop containing domain-like"/>
    <property type="match status" value="1"/>
</dbReference>
<dbReference type="InterPro" id="IPR036056">
    <property type="entry name" value="Fibrinogen-like_C"/>
</dbReference>
<evidence type="ECO:0000313" key="4">
    <source>
        <dbReference type="Proteomes" id="UP000242188"/>
    </source>
</evidence>
<dbReference type="CDD" id="cd00087">
    <property type="entry name" value="FReD"/>
    <property type="match status" value="1"/>
</dbReference>
<keyword evidence="1" id="KW-1015">Disulfide bond</keyword>
<feature type="domain" description="Fibrinogen C-terminal" evidence="2">
    <location>
        <begin position="98"/>
        <end position="314"/>
    </location>
</feature>
<dbReference type="SUPFAM" id="SSF56496">
    <property type="entry name" value="Fibrinogen C-terminal domain-like"/>
    <property type="match status" value="1"/>
</dbReference>
<protein>
    <submittedName>
        <fullName evidence="3">Fibrinogen-like protein A</fullName>
    </submittedName>
</protein>